<evidence type="ECO:0000256" key="4">
    <source>
        <dbReference type="ARBA" id="ARBA00022840"/>
    </source>
</evidence>
<dbReference type="InterPro" id="IPR011063">
    <property type="entry name" value="TilS/TtcA_N"/>
</dbReference>
<dbReference type="STRING" id="53501.SAMN04488043_11184"/>
<dbReference type="Gene3D" id="3.40.50.620">
    <property type="entry name" value="HUPs"/>
    <property type="match status" value="1"/>
</dbReference>
<proteinExistence type="inferred from homology"/>
<dbReference type="HAMAP" id="MF_01161">
    <property type="entry name" value="tRNA_Ile_lys_synt"/>
    <property type="match status" value="1"/>
</dbReference>
<keyword evidence="4 6" id="KW-0067">ATP-binding</keyword>
<dbReference type="InterPro" id="IPR014729">
    <property type="entry name" value="Rossmann-like_a/b/a_fold"/>
</dbReference>
<feature type="binding site" evidence="6">
    <location>
        <begin position="27"/>
        <end position="32"/>
    </location>
    <ligand>
        <name>ATP</name>
        <dbReference type="ChEBI" id="CHEBI:30616"/>
    </ligand>
</feature>
<dbReference type="AlphaFoldDB" id="A0A0P1F859"/>
<gene>
    <name evidence="6 8" type="primary">tilS</name>
    <name evidence="8" type="ORF">TG4357_01171</name>
</gene>
<dbReference type="InterPro" id="IPR012795">
    <property type="entry name" value="tRNA_Ile_lys_synt_N"/>
</dbReference>
<comment type="similarity">
    <text evidence="6">Belongs to the tRNA(Ile)-lysidine synthase family.</text>
</comment>
<reference evidence="8 9" key="1">
    <citation type="submission" date="2015-09" db="EMBL/GenBank/DDBJ databases">
        <authorList>
            <consortium name="Swine Surveillance"/>
        </authorList>
    </citation>
    <scope>NUCLEOTIDE SEQUENCE [LARGE SCALE GENOMIC DNA]</scope>
    <source>
        <strain evidence="8 9">CECT 4357</strain>
    </source>
</reference>
<sequence length="415" mass="45343">MTKADFTASLRDTLVTLPDGPLGVAVSGGGDSMALMVLMADWAKATGRPVFAATVDHGLRPEAAEEARFVAAVAARLGLRHALLRWTGWDGRGNLQDQARQARYRLLADWARRQDLSAVLVAHTRDDQAETLLLRMARGAGVDGLAAMADRFVQQDAVFVRPLLQARRDDLRRFLRDRGQDWIEDPSNEDTKFDRVKARQILPMLADFGLNADRMAQVAENLTEARAALNWAAHRFVSDNVNRVAGDLIVTRDTFLDLPAELARRIVVQALAWLNGAGYPPRRAEVAHFLAAIRDGKGATVQGCRMMPRKGGLHLFREYDAIKGLTATPGAAWDGRWILTGPDSDGCRIAALGEEGLTQCSDWRASGRPAAAVMADPAVWRDGRLIAAPLAGLPNGWQAKLGPERDDFAIPLLSH</sequence>
<dbReference type="GO" id="GO:0005737">
    <property type="term" value="C:cytoplasm"/>
    <property type="evidence" value="ECO:0007669"/>
    <property type="project" value="UniProtKB-SubCell"/>
</dbReference>
<dbReference type="EC" id="6.3.4.19" evidence="6"/>
<dbReference type="NCBIfam" id="TIGR02432">
    <property type="entry name" value="lysidine_TilS_N"/>
    <property type="match status" value="1"/>
</dbReference>
<dbReference type="RefSeq" id="WP_082644099.1">
    <property type="nucleotide sequence ID" value="NZ_CP051181.1"/>
</dbReference>
<evidence type="ECO:0000256" key="2">
    <source>
        <dbReference type="ARBA" id="ARBA00022694"/>
    </source>
</evidence>
<name>A0A0P1F859_THAGE</name>
<evidence type="ECO:0000259" key="7">
    <source>
        <dbReference type="Pfam" id="PF01171"/>
    </source>
</evidence>
<evidence type="ECO:0000256" key="6">
    <source>
        <dbReference type="HAMAP-Rule" id="MF_01161"/>
    </source>
</evidence>
<dbReference type="SUPFAM" id="SSF52402">
    <property type="entry name" value="Adenine nucleotide alpha hydrolases-like"/>
    <property type="match status" value="1"/>
</dbReference>
<comment type="function">
    <text evidence="6">Ligates lysine onto the cytidine present at position 34 of the AUA codon-specific tRNA(Ile) that contains the anticodon CAU, in an ATP-dependent manner. Cytidine is converted to lysidine, thus changing the amino acid specificity of the tRNA from methionine to isoleucine.</text>
</comment>
<evidence type="ECO:0000313" key="9">
    <source>
        <dbReference type="Proteomes" id="UP000051587"/>
    </source>
</evidence>
<comment type="subcellular location">
    <subcellularLocation>
        <location evidence="6">Cytoplasm</location>
    </subcellularLocation>
</comment>
<evidence type="ECO:0000256" key="5">
    <source>
        <dbReference type="ARBA" id="ARBA00048539"/>
    </source>
</evidence>
<dbReference type="GO" id="GO:0006400">
    <property type="term" value="P:tRNA modification"/>
    <property type="evidence" value="ECO:0007669"/>
    <property type="project" value="UniProtKB-UniRule"/>
</dbReference>
<dbReference type="GO" id="GO:0005524">
    <property type="term" value="F:ATP binding"/>
    <property type="evidence" value="ECO:0007669"/>
    <property type="project" value="UniProtKB-UniRule"/>
</dbReference>
<dbReference type="PANTHER" id="PTHR43033">
    <property type="entry name" value="TRNA(ILE)-LYSIDINE SYNTHASE-RELATED"/>
    <property type="match status" value="1"/>
</dbReference>
<dbReference type="PANTHER" id="PTHR43033:SF1">
    <property type="entry name" value="TRNA(ILE)-LYSIDINE SYNTHASE-RELATED"/>
    <property type="match status" value="1"/>
</dbReference>
<keyword evidence="1 6" id="KW-0436">Ligase</keyword>
<evidence type="ECO:0000256" key="3">
    <source>
        <dbReference type="ARBA" id="ARBA00022741"/>
    </source>
</evidence>
<protein>
    <recommendedName>
        <fullName evidence="6">tRNA(Ile)-lysidine synthase</fullName>
        <ecNumber evidence="6">6.3.4.19</ecNumber>
    </recommendedName>
    <alternativeName>
        <fullName evidence="6">tRNA(Ile)-2-lysyl-cytidine synthase</fullName>
    </alternativeName>
    <alternativeName>
        <fullName evidence="6">tRNA(Ile)-lysidine synthetase</fullName>
    </alternativeName>
</protein>
<comment type="domain">
    <text evidence="6">The N-terminal region contains the highly conserved SGGXDS motif, predicted to be a P-loop motif involved in ATP binding.</text>
</comment>
<dbReference type="EMBL" id="CYSA01000015">
    <property type="protein sequence ID" value="CUH64252.1"/>
    <property type="molecule type" value="Genomic_DNA"/>
</dbReference>
<evidence type="ECO:0000313" key="8">
    <source>
        <dbReference type="EMBL" id="CUH64252.1"/>
    </source>
</evidence>
<dbReference type="GO" id="GO:0032267">
    <property type="term" value="F:tRNA(Ile)-lysidine synthase activity"/>
    <property type="evidence" value="ECO:0007669"/>
    <property type="project" value="UniProtKB-EC"/>
</dbReference>
<keyword evidence="9" id="KW-1185">Reference proteome</keyword>
<feature type="domain" description="tRNA(Ile)-lysidine/2-thiocytidine synthase N-terminal" evidence="7">
    <location>
        <begin position="23"/>
        <end position="200"/>
    </location>
</feature>
<dbReference type="InterPro" id="IPR012094">
    <property type="entry name" value="tRNA_Ile_lys_synt"/>
</dbReference>
<organism evidence="8 9">
    <name type="scientific">Thalassovita gelatinovora</name>
    <name type="common">Thalassobius gelatinovorus</name>
    <dbReference type="NCBI Taxonomy" id="53501"/>
    <lineage>
        <taxon>Bacteria</taxon>
        <taxon>Pseudomonadati</taxon>
        <taxon>Pseudomonadota</taxon>
        <taxon>Alphaproteobacteria</taxon>
        <taxon>Rhodobacterales</taxon>
        <taxon>Roseobacteraceae</taxon>
        <taxon>Thalassovita</taxon>
    </lineage>
</organism>
<dbReference type="CDD" id="cd01992">
    <property type="entry name" value="TilS_N"/>
    <property type="match status" value="1"/>
</dbReference>
<dbReference type="Proteomes" id="UP000051587">
    <property type="component" value="Unassembled WGS sequence"/>
</dbReference>
<comment type="catalytic activity">
    <reaction evidence="5 6">
        <text>cytidine(34) in tRNA(Ile2) + L-lysine + ATP = lysidine(34) in tRNA(Ile2) + AMP + diphosphate + H(+)</text>
        <dbReference type="Rhea" id="RHEA:43744"/>
        <dbReference type="Rhea" id="RHEA-COMP:10625"/>
        <dbReference type="Rhea" id="RHEA-COMP:10670"/>
        <dbReference type="ChEBI" id="CHEBI:15378"/>
        <dbReference type="ChEBI" id="CHEBI:30616"/>
        <dbReference type="ChEBI" id="CHEBI:32551"/>
        <dbReference type="ChEBI" id="CHEBI:33019"/>
        <dbReference type="ChEBI" id="CHEBI:82748"/>
        <dbReference type="ChEBI" id="CHEBI:83665"/>
        <dbReference type="ChEBI" id="CHEBI:456215"/>
        <dbReference type="EC" id="6.3.4.19"/>
    </reaction>
</comment>
<dbReference type="Pfam" id="PF01171">
    <property type="entry name" value="ATP_bind_3"/>
    <property type="match status" value="1"/>
</dbReference>
<keyword evidence="2 6" id="KW-0819">tRNA processing</keyword>
<evidence type="ECO:0000256" key="1">
    <source>
        <dbReference type="ARBA" id="ARBA00022598"/>
    </source>
</evidence>
<keyword evidence="3 6" id="KW-0547">Nucleotide-binding</keyword>
<accession>A0A0P1F859</accession>
<keyword evidence="6" id="KW-0963">Cytoplasm</keyword>